<dbReference type="Proteomes" id="UP000750197">
    <property type="component" value="Unassembled WGS sequence"/>
</dbReference>
<gene>
    <name evidence="2" type="ORF">J9259_00570</name>
    <name evidence="3" type="ORF">KIY12_02635</name>
</gene>
<dbReference type="AlphaFoldDB" id="A0A8J7YWC3"/>
<dbReference type="Pfam" id="PF01949">
    <property type="entry name" value="Endo_dU"/>
    <property type="match status" value="1"/>
</dbReference>
<evidence type="ECO:0000313" key="2">
    <source>
        <dbReference type="EMBL" id="MBX8631010.1"/>
    </source>
</evidence>
<protein>
    <recommendedName>
        <fullName evidence="1">UPF0215 protein J9259_00570</fullName>
    </recommendedName>
</protein>
<dbReference type="Proteomes" id="UP000716004">
    <property type="component" value="Unassembled WGS sequence"/>
</dbReference>
<dbReference type="PANTHER" id="PTHR39518">
    <property type="entry name" value="UPF0215 PROTEIN MJ1150"/>
    <property type="match status" value="1"/>
</dbReference>
<dbReference type="EMBL" id="JAGVSJ010000001">
    <property type="protein sequence ID" value="MBX8631010.1"/>
    <property type="molecule type" value="Genomic_DNA"/>
</dbReference>
<organism evidence="3 4">
    <name type="scientific">Candidatus Sysuiplasma superficiale</name>
    <dbReference type="NCBI Taxonomy" id="2823368"/>
    <lineage>
        <taxon>Archaea</taxon>
        <taxon>Methanobacteriati</taxon>
        <taxon>Thermoplasmatota</taxon>
        <taxon>Thermoplasmata</taxon>
        <taxon>Candidatus Sysuiplasmatales</taxon>
        <taxon>Candidatus Sysuiplasmataceae</taxon>
        <taxon>Candidatus Sysuiplasma</taxon>
    </lineage>
</organism>
<comment type="caution">
    <text evidence="3">The sequence shown here is derived from an EMBL/GenBank/DDBJ whole genome shotgun (WGS) entry which is preliminary data.</text>
</comment>
<accession>A0A8J7YWC3</accession>
<evidence type="ECO:0000256" key="1">
    <source>
        <dbReference type="HAMAP-Rule" id="MF_00582"/>
    </source>
</evidence>
<comment type="similarity">
    <text evidence="1">Belongs to the UPF0215 family.</text>
</comment>
<evidence type="ECO:0000313" key="3">
    <source>
        <dbReference type="EMBL" id="MBX8643611.1"/>
    </source>
</evidence>
<dbReference type="HAMAP" id="MF_00582">
    <property type="entry name" value="UPF0215"/>
    <property type="match status" value="1"/>
</dbReference>
<name>A0A8J7YWC3_9ARCH</name>
<dbReference type="PANTHER" id="PTHR39518:SF2">
    <property type="entry name" value="UPF0215 PROTEIN MJ1150"/>
    <property type="match status" value="1"/>
</dbReference>
<sequence length="192" mass="21281">MPVKKHTRIAAFDDGKFTFREGTVPLVCIIARLPAYVEGAIVTKCTVDGMDATETVCAVIQKSRFREQIRAIMLDGIACGGFNVFDIDTIGDATALPVVCVTRRPPDITSIRAALSKHFDDWEYRYGLLTAHRSVQLKGKNWKLYATWRGMSEVDVRELIDSSIVRGNYPEALRQAHIFASALTSGESRGKA</sequence>
<dbReference type="PIRSF" id="PIRSF006380">
    <property type="entry name" value="UCP006380"/>
    <property type="match status" value="1"/>
</dbReference>
<dbReference type="InterPro" id="IPR002802">
    <property type="entry name" value="Endo_dU"/>
</dbReference>
<dbReference type="Gene3D" id="3.30.2170.10">
    <property type="entry name" value="archaeoglobus fulgidus dsm 4304 superfamily"/>
    <property type="match status" value="1"/>
</dbReference>
<reference evidence="3" key="1">
    <citation type="submission" date="2021-05" db="EMBL/GenBank/DDBJ databases">
        <title>Genomic insights into ecological role and evolution of a novel Thermoplasmata order Candidatus Sysuiplasmatales.</title>
        <authorList>
            <person name="Yuan Y."/>
        </authorList>
    </citation>
    <scope>NUCLEOTIDE SEQUENCE</scope>
    <source>
        <strain evidence="3">TUT19-bin139</strain>
        <strain evidence="2">YP2-bin.285</strain>
    </source>
</reference>
<evidence type="ECO:0000313" key="4">
    <source>
        <dbReference type="Proteomes" id="UP000750197"/>
    </source>
</evidence>
<dbReference type="EMBL" id="JAHEAC010000013">
    <property type="protein sequence ID" value="MBX8643611.1"/>
    <property type="molecule type" value="Genomic_DNA"/>
</dbReference>
<proteinExistence type="inferred from homology"/>